<accession>A0ABR1DCA5</accession>
<sequence>MLPLSILFAFGSLGNDVIYCPQNGKAKVNADVKPLLAYIKNSRLLLLKNRQRNGPNGYPMPMAKSMGEVRWSCELEEKAYEMFDKRCTQTGIDLFNLHIPHRYSGIYFQYHQPHTYEQAAQSWTGQIDRAPMNDTAFRKGKVLFIPNRDIQEYATMEADKVTFTLITLAPVDLLVVEQSKTGRAGASNSSICPDRVPEPQSCLWDFTKKSDHQVDCLPVVRLISIPVAHSSGPTVVVKAHHVSGQPYLTFLGKRGGVCNRRSLT</sequence>
<evidence type="ECO:0000313" key="1">
    <source>
        <dbReference type="EMBL" id="KAK6747895.1"/>
    </source>
</evidence>
<name>A0ABR1DCA5_NECAM</name>
<dbReference type="Gene3D" id="3.40.33.10">
    <property type="entry name" value="CAP"/>
    <property type="match status" value="1"/>
</dbReference>
<reference evidence="1 2" key="1">
    <citation type="submission" date="2023-08" db="EMBL/GenBank/DDBJ databases">
        <title>A Necator americanus chromosomal reference genome.</title>
        <authorList>
            <person name="Ilik V."/>
            <person name="Petrzelkova K.J."/>
            <person name="Pardy F."/>
            <person name="Fuh T."/>
            <person name="Niatou-Singa F.S."/>
            <person name="Gouil Q."/>
            <person name="Baker L."/>
            <person name="Ritchie M.E."/>
            <person name="Jex A.R."/>
            <person name="Gazzola D."/>
            <person name="Li H."/>
            <person name="Toshio Fujiwara R."/>
            <person name="Zhan B."/>
            <person name="Aroian R.V."/>
            <person name="Pafco B."/>
            <person name="Schwarz E.M."/>
        </authorList>
    </citation>
    <scope>NUCLEOTIDE SEQUENCE [LARGE SCALE GENOMIC DNA]</scope>
    <source>
        <strain evidence="1 2">Aroian</strain>
        <tissue evidence="1">Whole animal</tissue>
    </source>
</reference>
<gene>
    <name evidence="1" type="primary">Necator_chrIV.g14147</name>
    <name evidence="1" type="ORF">RB195_000853</name>
</gene>
<comment type="caution">
    <text evidence="1">The sequence shown here is derived from an EMBL/GenBank/DDBJ whole genome shotgun (WGS) entry which is preliminary data.</text>
</comment>
<evidence type="ECO:0000313" key="2">
    <source>
        <dbReference type="Proteomes" id="UP001303046"/>
    </source>
</evidence>
<dbReference type="InterPro" id="IPR035940">
    <property type="entry name" value="CAP_sf"/>
</dbReference>
<organism evidence="1 2">
    <name type="scientific">Necator americanus</name>
    <name type="common">Human hookworm</name>
    <dbReference type="NCBI Taxonomy" id="51031"/>
    <lineage>
        <taxon>Eukaryota</taxon>
        <taxon>Metazoa</taxon>
        <taxon>Ecdysozoa</taxon>
        <taxon>Nematoda</taxon>
        <taxon>Chromadorea</taxon>
        <taxon>Rhabditida</taxon>
        <taxon>Rhabditina</taxon>
        <taxon>Rhabditomorpha</taxon>
        <taxon>Strongyloidea</taxon>
        <taxon>Ancylostomatidae</taxon>
        <taxon>Bunostominae</taxon>
        <taxon>Necator</taxon>
    </lineage>
</organism>
<dbReference type="EMBL" id="JAVFWL010000004">
    <property type="protein sequence ID" value="KAK6747895.1"/>
    <property type="molecule type" value="Genomic_DNA"/>
</dbReference>
<proteinExistence type="predicted"/>
<keyword evidence="2" id="KW-1185">Reference proteome</keyword>
<dbReference type="Proteomes" id="UP001303046">
    <property type="component" value="Unassembled WGS sequence"/>
</dbReference>
<protein>
    <submittedName>
        <fullName evidence="1">Uncharacterized protein</fullName>
    </submittedName>
</protein>
<dbReference type="SUPFAM" id="SSF55797">
    <property type="entry name" value="PR-1-like"/>
    <property type="match status" value="1"/>
</dbReference>